<evidence type="ECO:0000256" key="1">
    <source>
        <dbReference type="ARBA" id="ARBA00022617"/>
    </source>
</evidence>
<evidence type="ECO:0000256" key="4">
    <source>
        <dbReference type="ARBA" id="ARBA00023004"/>
    </source>
</evidence>
<reference evidence="7 8" key="2">
    <citation type="submission" date="2013-09" db="EMBL/GenBank/DDBJ databases">
        <title>Whole genome comparison of six Crocosphaera watsonii strains with differing phenotypes.</title>
        <authorList>
            <person name="Bench S.R."/>
            <person name="Heller P."/>
            <person name="Frank I."/>
            <person name="Arciniega M."/>
            <person name="Shilova I.N."/>
            <person name="Zehr J.P."/>
        </authorList>
    </citation>
    <scope>NUCLEOTIDE SEQUENCE [LARGE SCALE GENOMIC DNA]</scope>
    <source>
        <strain evidence="7 8">WH 0005</strain>
    </source>
</reference>
<gene>
    <name evidence="7" type="ORF">CWATWH0005_2181</name>
</gene>
<evidence type="ECO:0000256" key="3">
    <source>
        <dbReference type="ARBA" id="ARBA00022723"/>
    </source>
</evidence>
<dbReference type="Gene3D" id="1.10.490.10">
    <property type="entry name" value="Globins"/>
    <property type="match status" value="1"/>
</dbReference>
<dbReference type="Proteomes" id="UP000017981">
    <property type="component" value="Unassembled WGS sequence"/>
</dbReference>
<accession>T2IZR9</accession>
<dbReference type="GO" id="GO:0008941">
    <property type="term" value="F:nitric oxide dioxygenase NAD(P)H activity"/>
    <property type="evidence" value="ECO:0007669"/>
    <property type="project" value="TreeGrafter"/>
</dbReference>
<proteinExistence type="inferred from homology"/>
<evidence type="ECO:0000259" key="6">
    <source>
        <dbReference type="PROSITE" id="PS01033"/>
    </source>
</evidence>
<dbReference type="GO" id="GO:0020037">
    <property type="term" value="F:heme binding"/>
    <property type="evidence" value="ECO:0007669"/>
    <property type="project" value="InterPro"/>
</dbReference>
<dbReference type="GO" id="GO:0071500">
    <property type="term" value="P:cellular response to nitrosative stress"/>
    <property type="evidence" value="ECO:0007669"/>
    <property type="project" value="TreeGrafter"/>
</dbReference>
<dbReference type="PANTHER" id="PTHR43396">
    <property type="entry name" value="FLAVOHEMOPROTEIN"/>
    <property type="match status" value="1"/>
</dbReference>
<evidence type="ECO:0000256" key="5">
    <source>
        <dbReference type="RuleBase" id="RU000356"/>
    </source>
</evidence>
<keyword evidence="2 5" id="KW-0561">Oxygen transport</keyword>
<dbReference type="AlphaFoldDB" id="T2IZR9"/>
<evidence type="ECO:0000256" key="2">
    <source>
        <dbReference type="ARBA" id="ARBA00022621"/>
    </source>
</evidence>
<dbReference type="GO" id="GO:0071949">
    <property type="term" value="F:FAD binding"/>
    <property type="evidence" value="ECO:0007669"/>
    <property type="project" value="TreeGrafter"/>
</dbReference>
<dbReference type="PANTHER" id="PTHR43396:SF3">
    <property type="entry name" value="FLAVOHEMOPROTEIN"/>
    <property type="match status" value="1"/>
</dbReference>
<organism evidence="7 8">
    <name type="scientific">Crocosphaera watsonii WH 0005</name>
    <dbReference type="NCBI Taxonomy" id="423472"/>
    <lineage>
        <taxon>Bacteria</taxon>
        <taxon>Bacillati</taxon>
        <taxon>Cyanobacteriota</taxon>
        <taxon>Cyanophyceae</taxon>
        <taxon>Oscillatoriophycideae</taxon>
        <taxon>Chroococcales</taxon>
        <taxon>Aphanothecaceae</taxon>
        <taxon>Crocosphaera</taxon>
    </lineage>
</organism>
<dbReference type="GO" id="GO:0005344">
    <property type="term" value="F:oxygen carrier activity"/>
    <property type="evidence" value="ECO:0007669"/>
    <property type="project" value="UniProtKB-KW"/>
</dbReference>
<comment type="similarity">
    <text evidence="5">Belongs to the globin family.</text>
</comment>
<dbReference type="GO" id="GO:0046872">
    <property type="term" value="F:metal ion binding"/>
    <property type="evidence" value="ECO:0007669"/>
    <property type="project" value="UniProtKB-KW"/>
</dbReference>
<keyword evidence="5" id="KW-0813">Transport</keyword>
<feature type="domain" description="Globin" evidence="6">
    <location>
        <begin position="1"/>
        <end position="95"/>
    </location>
</feature>
<dbReference type="GO" id="GO:0019825">
    <property type="term" value="F:oxygen binding"/>
    <property type="evidence" value="ECO:0007669"/>
    <property type="project" value="InterPro"/>
</dbReference>
<dbReference type="GO" id="GO:0046210">
    <property type="term" value="P:nitric oxide catabolic process"/>
    <property type="evidence" value="ECO:0007669"/>
    <property type="project" value="TreeGrafter"/>
</dbReference>
<comment type="caution">
    <text evidence="7">The sequence shown here is derived from an EMBL/GenBank/DDBJ whole genome shotgun (WGS) entry which is preliminary data.</text>
</comment>
<dbReference type="PROSITE" id="PS01033">
    <property type="entry name" value="GLOBIN"/>
    <property type="match status" value="1"/>
</dbReference>
<evidence type="ECO:0000313" key="7">
    <source>
        <dbReference type="EMBL" id="CCQ58518.1"/>
    </source>
</evidence>
<reference evidence="7 8" key="1">
    <citation type="submission" date="2013-01" db="EMBL/GenBank/DDBJ databases">
        <authorList>
            <person name="Bench S."/>
        </authorList>
    </citation>
    <scope>NUCLEOTIDE SEQUENCE [LARGE SCALE GENOMIC DNA]</scope>
    <source>
        <strain evidence="7 8">WH 0005</strain>
    </source>
</reference>
<dbReference type="InterPro" id="IPR009050">
    <property type="entry name" value="Globin-like_sf"/>
</dbReference>
<dbReference type="EMBL" id="CAQL01001037">
    <property type="protein sequence ID" value="CCQ58518.1"/>
    <property type="molecule type" value="Genomic_DNA"/>
</dbReference>
<keyword evidence="1 5" id="KW-0349">Heme</keyword>
<keyword evidence="4" id="KW-0408">Iron</keyword>
<name>T2IZR9_CROWT</name>
<dbReference type="InterPro" id="IPR012292">
    <property type="entry name" value="Globin/Proto"/>
</dbReference>
<dbReference type="InterPro" id="IPR000971">
    <property type="entry name" value="Globin"/>
</dbReference>
<keyword evidence="3" id="KW-0479">Metal-binding</keyword>
<protein>
    <submittedName>
        <fullName evidence="7">Flavohemoglobin</fullName>
    </submittedName>
</protein>
<dbReference type="RefSeq" id="WP_021833899.1">
    <property type="nucleotide sequence ID" value="NZ_CAQL01001037.1"/>
</dbReference>
<dbReference type="Pfam" id="PF00042">
    <property type="entry name" value="Globin"/>
    <property type="match status" value="1"/>
</dbReference>
<dbReference type="SUPFAM" id="SSF46458">
    <property type="entry name" value="Globin-like"/>
    <property type="match status" value="1"/>
</dbReference>
<evidence type="ECO:0000313" key="8">
    <source>
        <dbReference type="Proteomes" id="UP000017981"/>
    </source>
</evidence>
<sequence length="110" mass="12306">MKSPEEGRKQAAKLAASVYAYASHIDELEKLGNAVEQIAHAHVNTRVIAEQYPVIGECLLAAMKDILGDAATPEVMEAWTEAYNSLADIFITREKEIYRQQDKKMQAKLK</sequence>